<proteinExistence type="predicted"/>
<dbReference type="EMBL" id="JBBKAM010000002">
    <property type="protein sequence ID" value="MEJ8640999.1"/>
    <property type="molecule type" value="Genomic_DNA"/>
</dbReference>
<accession>A0ABU8TZE3</accession>
<dbReference type="SUPFAM" id="SSF54427">
    <property type="entry name" value="NTF2-like"/>
    <property type="match status" value="1"/>
</dbReference>
<dbReference type="Gene3D" id="3.10.450.50">
    <property type="match status" value="1"/>
</dbReference>
<evidence type="ECO:0000313" key="1">
    <source>
        <dbReference type="EMBL" id="MEJ8640999.1"/>
    </source>
</evidence>
<name>A0ABU8TZE3_9ACTN</name>
<dbReference type="Proteomes" id="UP001382904">
    <property type="component" value="Unassembled WGS sequence"/>
</dbReference>
<keyword evidence="2" id="KW-1185">Reference proteome</keyword>
<organism evidence="1 2">
    <name type="scientific">Streptomyces caledonius</name>
    <dbReference type="NCBI Taxonomy" id="3134107"/>
    <lineage>
        <taxon>Bacteria</taxon>
        <taxon>Bacillati</taxon>
        <taxon>Actinomycetota</taxon>
        <taxon>Actinomycetes</taxon>
        <taxon>Kitasatosporales</taxon>
        <taxon>Streptomycetaceae</taxon>
        <taxon>Streptomyces</taxon>
    </lineage>
</organism>
<comment type="caution">
    <text evidence="1">The sequence shown here is derived from an EMBL/GenBank/DDBJ whole genome shotgun (WGS) entry which is preliminary data.</text>
</comment>
<dbReference type="Pfam" id="PF07366">
    <property type="entry name" value="SnoaL"/>
    <property type="match status" value="1"/>
</dbReference>
<reference evidence="1 2" key="1">
    <citation type="submission" date="2024-03" db="EMBL/GenBank/DDBJ databases">
        <title>Novel Streptomyces species of biotechnological and ecological value are a feature of Machair soil.</title>
        <authorList>
            <person name="Prole J.R."/>
            <person name="Goodfellow M."/>
            <person name="Allenby N."/>
            <person name="Ward A.C."/>
        </authorList>
    </citation>
    <scope>NUCLEOTIDE SEQUENCE [LARGE SCALE GENOMIC DNA]</scope>
    <source>
        <strain evidence="1 2">MS1.HAVA.3</strain>
    </source>
</reference>
<dbReference type="InterPro" id="IPR009959">
    <property type="entry name" value="Cyclase_SnoaL-like"/>
</dbReference>
<sequence length="48" mass="5422">MAATDRQVSFRSIEIYRIEGDKIAEEWVAPDMISLMQQISPAPAATRQ</sequence>
<dbReference type="InterPro" id="IPR032710">
    <property type="entry name" value="NTF2-like_dom_sf"/>
</dbReference>
<gene>
    <name evidence="1" type="ORF">WKI68_05075</name>
</gene>
<evidence type="ECO:0000313" key="2">
    <source>
        <dbReference type="Proteomes" id="UP001382904"/>
    </source>
</evidence>
<protein>
    <submittedName>
        <fullName evidence="1">Ester cyclase</fullName>
    </submittedName>
</protein>